<proteinExistence type="predicted"/>
<feature type="non-terminal residue" evidence="1">
    <location>
        <position position="1"/>
    </location>
</feature>
<sequence length="94" mass="9873">LSLSAFVGKNLSDDQTGAAATALQPRPRVVPQSSSRDCSTQCDEAPQEPELTAEQSEPKAAEAATTDTSEEPKAPLKTFKSINGSDAEVVEILI</sequence>
<gene>
    <name evidence="1" type="ORF">GBF38_018679</name>
</gene>
<keyword evidence="2" id="KW-1185">Reference proteome</keyword>
<name>A0ACB7EMT3_NIBAL</name>
<organism evidence="1 2">
    <name type="scientific">Nibea albiflora</name>
    <name type="common">Yellow drum</name>
    <name type="synonym">Corvina albiflora</name>
    <dbReference type="NCBI Taxonomy" id="240163"/>
    <lineage>
        <taxon>Eukaryota</taxon>
        <taxon>Metazoa</taxon>
        <taxon>Chordata</taxon>
        <taxon>Craniata</taxon>
        <taxon>Vertebrata</taxon>
        <taxon>Euteleostomi</taxon>
        <taxon>Actinopterygii</taxon>
        <taxon>Neopterygii</taxon>
        <taxon>Teleostei</taxon>
        <taxon>Neoteleostei</taxon>
        <taxon>Acanthomorphata</taxon>
        <taxon>Eupercaria</taxon>
        <taxon>Sciaenidae</taxon>
        <taxon>Nibea</taxon>
    </lineage>
</organism>
<evidence type="ECO:0000313" key="2">
    <source>
        <dbReference type="Proteomes" id="UP000805704"/>
    </source>
</evidence>
<reference evidence="1" key="1">
    <citation type="submission" date="2020-04" db="EMBL/GenBank/DDBJ databases">
        <title>A chromosome-scale assembly and high-density genetic map of the yellow drum (Nibea albiflora) genome.</title>
        <authorList>
            <person name="Xu D."/>
            <person name="Zhang W."/>
            <person name="Chen R."/>
            <person name="Tan P."/>
            <person name="Wang L."/>
            <person name="Song H."/>
            <person name="Tian L."/>
            <person name="Zhu Q."/>
            <person name="Wang B."/>
        </authorList>
    </citation>
    <scope>NUCLEOTIDE SEQUENCE</scope>
    <source>
        <strain evidence="1">ZJHYS-2018</strain>
    </source>
</reference>
<comment type="caution">
    <text evidence="1">The sequence shown here is derived from an EMBL/GenBank/DDBJ whole genome shotgun (WGS) entry which is preliminary data.</text>
</comment>
<dbReference type="Proteomes" id="UP000805704">
    <property type="component" value="Chromosome 4"/>
</dbReference>
<evidence type="ECO:0000313" key="1">
    <source>
        <dbReference type="EMBL" id="KAG8003518.1"/>
    </source>
</evidence>
<protein>
    <submittedName>
        <fullName evidence="1">Uncharacterized protein</fullName>
    </submittedName>
</protein>
<dbReference type="EMBL" id="CM024792">
    <property type="protein sequence ID" value="KAG8003518.1"/>
    <property type="molecule type" value="Genomic_DNA"/>
</dbReference>
<accession>A0ACB7EMT3</accession>